<dbReference type="AlphaFoldDB" id="A0A225W5P8"/>
<comment type="caution">
    <text evidence="1">The sequence shown here is derived from an EMBL/GenBank/DDBJ whole genome shotgun (WGS) entry which is preliminary data.</text>
</comment>
<name>A0A225W5P8_9STRA</name>
<sequence>MESRKGRLVWIRLTNVSDGTARCYKHSSVVLWIPRGELPRDVRLNSNKIQRMACRDETLARKEKELYEY</sequence>
<gene>
    <name evidence="1" type="ORF">PHMEG_00014298</name>
</gene>
<dbReference type="Proteomes" id="UP000198211">
    <property type="component" value="Unassembled WGS sequence"/>
</dbReference>
<dbReference type="OrthoDB" id="128850at2759"/>
<accession>A0A225W5P8</accession>
<reference evidence="2" key="1">
    <citation type="submission" date="2017-03" db="EMBL/GenBank/DDBJ databases">
        <title>Phytopthora megakarya and P. palmivora, two closely related causual agents of cacao black pod achieved similar genome size and gene model numbers by different mechanisms.</title>
        <authorList>
            <person name="Ali S."/>
            <person name="Shao J."/>
            <person name="Larry D.J."/>
            <person name="Kronmiller B."/>
            <person name="Shen D."/>
            <person name="Strem M.D."/>
            <person name="Melnick R.L."/>
            <person name="Guiltinan M.J."/>
            <person name="Tyler B.M."/>
            <person name="Meinhardt L.W."/>
            <person name="Bailey B.A."/>
        </authorList>
    </citation>
    <scope>NUCLEOTIDE SEQUENCE [LARGE SCALE GENOMIC DNA]</scope>
    <source>
        <strain evidence="2">zdho120</strain>
    </source>
</reference>
<evidence type="ECO:0000313" key="2">
    <source>
        <dbReference type="Proteomes" id="UP000198211"/>
    </source>
</evidence>
<protein>
    <submittedName>
        <fullName evidence="1">Uncharacterized protein</fullName>
    </submittedName>
</protein>
<evidence type="ECO:0000313" key="1">
    <source>
        <dbReference type="EMBL" id="OWZ12528.1"/>
    </source>
</evidence>
<organism evidence="1 2">
    <name type="scientific">Phytophthora megakarya</name>
    <dbReference type="NCBI Taxonomy" id="4795"/>
    <lineage>
        <taxon>Eukaryota</taxon>
        <taxon>Sar</taxon>
        <taxon>Stramenopiles</taxon>
        <taxon>Oomycota</taxon>
        <taxon>Peronosporomycetes</taxon>
        <taxon>Peronosporales</taxon>
        <taxon>Peronosporaceae</taxon>
        <taxon>Phytophthora</taxon>
    </lineage>
</organism>
<dbReference type="EMBL" id="NBNE01001820">
    <property type="protein sequence ID" value="OWZ12528.1"/>
    <property type="molecule type" value="Genomic_DNA"/>
</dbReference>
<proteinExistence type="predicted"/>
<keyword evidence="2" id="KW-1185">Reference proteome</keyword>